<dbReference type="InterPro" id="IPR055439">
    <property type="entry name" value="Beta-prop_EML_1st"/>
</dbReference>
<dbReference type="PROSITE" id="PS00018">
    <property type="entry name" value="EF_HAND_1"/>
    <property type="match status" value="1"/>
</dbReference>
<feature type="repeat" description="WD" evidence="4">
    <location>
        <begin position="2344"/>
        <end position="2381"/>
    </location>
</feature>
<dbReference type="OrthoDB" id="47802at2759"/>
<feature type="repeat" description="WD" evidence="4">
    <location>
        <begin position="2111"/>
        <end position="2134"/>
    </location>
</feature>
<name>A0A8K1C8I5_PYTOL</name>
<dbReference type="Pfam" id="PF03451">
    <property type="entry name" value="HELP"/>
    <property type="match status" value="2"/>
</dbReference>
<dbReference type="SUPFAM" id="SSF47473">
    <property type="entry name" value="EF-hand"/>
    <property type="match status" value="1"/>
</dbReference>
<dbReference type="InterPro" id="IPR018247">
    <property type="entry name" value="EF_Hand_1_Ca_BS"/>
</dbReference>
<dbReference type="PROSITE" id="PS50082">
    <property type="entry name" value="WD_REPEATS_2"/>
    <property type="match status" value="6"/>
</dbReference>
<dbReference type="EMBL" id="SPLM01000111">
    <property type="protein sequence ID" value="TMW58376.1"/>
    <property type="molecule type" value="Genomic_DNA"/>
</dbReference>
<feature type="repeat" description="WD" evidence="4">
    <location>
        <begin position="537"/>
        <end position="567"/>
    </location>
</feature>
<dbReference type="GO" id="GO:0008017">
    <property type="term" value="F:microtubule binding"/>
    <property type="evidence" value="ECO:0007669"/>
    <property type="project" value="TreeGrafter"/>
</dbReference>
<evidence type="ECO:0000256" key="4">
    <source>
        <dbReference type="PROSITE-ProRule" id="PRU00221"/>
    </source>
</evidence>
<evidence type="ECO:0000313" key="8">
    <source>
        <dbReference type="Proteomes" id="UP000794436"/>
    </source>
</evidence>
<keyword evidence="3" id="KW-0106">Calcium</keyword>
<proteinExistence type="predicted"/>
<organism evidence="7 8">
    <name type="scientific">Pythium oligandrum</name>
    <name type="common">Mycoparasitic fungus</name>
    <dbReference type="NCBI Taxonomy" id="41045"/>
    <lineage>
        <taxon>Eukaryota</taxon>
        <taxon>Sar</taxon>
        <taxon>Stramenopiles</taxon>
        <taxon>Oomycota</taxon>
        <taxon>Peronosporomycetes</taxon>
        <taxon>Pythiales</taxon>
        <taxon>Pythiaceae</taxon>
        <taxon>Pythium</taxon>
    </lineage>
</organism>
<protein>
    <recommendedName>
        <fullName evidence="6">EF-hand domain-containing protein</fullName>
    </recommendedName>
</protein>
<gene>
    <name evidence="7" type="ORF">Poli38472_009935</name>
</gene>
<evidence type="ECO:0000256" key="3">
    <source>
        <dbReference type="ARBA" id="ARBA00022837"/>
    </source>
</evidence>
<dbReference type="InterPro" id="IPR005108">
    <property type="entry name" value="HELP"/>
</dbReference>
<feature type="repeat" description="WD" evidence="4">
    <location>
        <begin position="638"/>
        <end position="669"/>
    </location>
</feature>
<feature type="repeat" description="WD" evidence="4">
    <location>
        <begin position="1296"/>
        <end position="1329"/>
    </location>
</feature>
<keyword evidence="8" id="KW-1185">Reference proteome</keyword>
<dbReference type="GO" id="GO:0005929">
    <property type="term" value="C:cilium"/>
    <property type="evidence" value="ECO:0007669"/>
    <property type="project" value="UniProtKB-ARBA"/>
</dbReference>
<dbReference type="Gene3D" id="2.130.10.10">
    <property type="entry name" value="YVTN repeat-like/Quinoprotein amine dehydrogenase"/>
    <property type="match status" value="6"/>
</dbReference>
<sequence length="2381" mass="259226">MGQLHGKAAYAQAATPFLNASEKDVNKLWEAFNDVAEGFGLNQDEMCEICRSLMPTLEIHAKIDMDQLTIPLFNAFDTDENGLVDALEFLGTIAIMSAMTIRQKLTFVYNCYDFNESSQISIDELTLALRSTLTGLCKLSSGVLCPTELVLEDMALHAFHKAQKHGPEDYLILAEFLKFAETTPEMTSWIDYFDSPGELVETNDRDDSDLEVESAIHPLVAGPDGISDDLYALKVRQRDPGFPQDAKAPYFYQDEPAPAQPWQAAVPNAAPSAPPTLNPNAPAAGLELDWIYGFNSDLRNIVKYVTPAEIVYPAGNVAVLYDVIEHKQCFVFHHSDLVQCVAVHPVNRHIVATGERGAIPKIVVWNTNTLGSTLSAVRGFHRQGVAHLAWMPNGRTLISVGQDAFNCVAVYQWETMASASTTSTTGNTASIEWNKPPALIFTGRCGREPVHACVVLSATQFVTSGRRHLFFWARESDERYTSEHALFYKRPGVLGRKAKVQTLLSLAPVPGDASMVLAGSTRGQILVFEGRNCIKVLYAHATAVNVLQAFPGGILSGGKDGKIRFWSKRLEPGAQFDMEALGSISSRVRSLVPSPDGGAKLLVATSGAEIYEIAASDGSNLHFGAMLSGHFAYELHGLAMHPTKREFCTTGDDKTVRIWDMNARRVVRMALLDAPTRACAYSPDGSLLAIGQGAPEDAELPPDRLAHAVKRLNHSKQGAFAVLSEATLAVKYEAKDSKKYIRNVRFSGDGLTLGVNSNDAFVFLYNTDDWASKGKCKARDTSAVLSHFDFATTGEYILANATNKGEMVVFESASGVEITRLATVKDVEWLTTSCIYGWAVQGVWPTTATASRVSAMGRSTSAGNNAPLLVVGDTDGRLRLYRYPCVSPQALAYGVAGGSSALARVSFSSDNQFVVSIAQEERCVFQWRVEYEEEDFASTLASDGLTPLGPTALTEYETHPTSDDEAEESRGEARTPFQEAATAGEYALELLEHKQASEVSNETTTVPAAVPVRPWVASAVAPADAPDEKDSELSSVPHESLELEWVYGYRAHDARNNLFASRIKPWLVYPAAHVVVILDTKLWLQRHFKQHTDEVTALAMYFGNGKKKSTSHPTTTTGEEDEEGKNEAMSGYKTLELVASGQMGVSPVIHVWRVDTMEVLSSLRGFHRHGIAELRFNPTGNLLASVGLDQQNSLAVYDWASGILLAHSVTGIAPGRVLGLAFEQDTHASMLCTVGVKRITFWRLSGHHLVKKDALLGKKGVLQSFLAVVFCGKDALVGTTSGDLYRFKGVELASIVPAHTRSIAALYCVPKSPFHVVSGGKDGLVKLWSADLECLAEFSEFNTSKYAIRSVFWDFDKNKLVIGTRGSSIHQLSSLDGSQILPKTSDGLEITTIEAHSYHELHGLGVCPSKERFCTTGDDAILRVWDFTRHVQILAKSLDTASRACAYSYDGDFIAVGLGSGATGKRHKKDGSLLVFEDRGASVELVYETRDTKQSINVVQYSPDNQSLVVGALDNCVYIYDVPNNYTKRAVFNKHKAWITHIDIASDSQYIRSNCGAFELLFADITTGSHVASASALKNQQWETCSTVYNWSNQGIWPSHAAMAAQIQITTSAASVPGSSKELSGAVLAAGTSHGHLNLFKYPAFVKGAGYKTYVGHHGAIARVGFSGQANGAHCLSIGRSDRCIFQWRKTRTRMAYGQDDSAATGNASVVKDLDDDPDMLREGMFIPEAFVNLPPAEIKPFLSAIVPPSSETPEPTDAGGVAQTLNFELDTVFGLRSADVRNNAAYTKTKHVVYHTGCLAIHYDRRIHRQQFYRGHSRPIVSLAASRDGSVVATGEICGQHLQSERPRIHLWDGASCSSLAVLSAFHARAVSYLAFDTSHKLLASVGQDEFHSIAVYQSATGLWSDAALLASSRTTRQPVFFVCWVDDVSASPFHVVTGGKDHVTFWRLDAPTLVATDGVFGTKAQQQSVLCGASIGALVITGCLTGHLYVWESGVVTRAIPAHEGAVYAIHATSEGCVSGGKDGHIKFWSKTLTPMVDFSIHDVKPAPQSAVVRSLHWDLAEDRVLVGTKGGELLEFSRVTKDTSLVTESHFDHTELVAIDAHPQRPELVVTAGEDQTVRVWDLTRREVVVKLTLDGGLRSVAYSTDGKWIAVGFGSSTGGPTASGANKDGAFVILDAVTLEILHEGRDAKQSVLGIKFSPDLTLLALGSADHCVYFYSTLDNFALRFKFSKSSGKVLHLDFAADSSALRINSDVYELLFISTLDGTAITTPSSMKDTAWHTQSCVFSWPTQGLWDFAKEDEYVYAVTKAHSLPLLVSATNTGQVRVYNYPCLSKHSEQHILRGHSMNVSNVVFTCDDSRLVSIGSSDKSLLVWRVQRK</sequence>
<dbReference type="GO" id="GO:0005509">
    <property type="term" value="F:calcium ion binding"/>
    <property type="evidence" value="ECO:0007669"/>
    <property type="project" value="InterPro"/>
</dbReference>
<evidence type="ECO:0000259" key="6">
    <source>
        <dbReference type="PROSITE" id="PS50222"/>
    </source>
</evidence>
<dbReference type="InterPro" id="IPR001680">
    <property type="entry name" value="WD40_rpt"/>
</dbReference>
<dbReference type="PROSITE" id="PS00678">
    <property type="entry name" value="WD_REPEATS_1"/>
    <property type="match status" value="1"/>
</dbReference>
<comment type="caution">
    <text evidence="7">The sequence shown here is derived from an EMBL/GenBank/DDBJ whole genome shotgun (WGS) entry which is preliminary data.</text>
</comment>
<dbReference type="PROSITE" id="PS50294">
    <property type="entry name" value="WD_REPEATS_REGION"/>
    <property type="match status" value="1"/>
</dbReference>
<evidence type="ECO:0000256" key="5">
    <source>
        <dbReference type="SAM" id="MobiDB-lite"/>
    </source>
</evidence>
<dbReference type="InterPro" id="IPR055442">
    <property type="entry name" value="Beta-prop_EML-like_2nd"/>
</dbReference>
<dbReference type="Pfam" id="PF23414">
    <property type="entry name" value="Beta-prop_EML_2"/>
    <property type="match status" value="3"/>
</dbReference>
<reference evidence="7" key="1">
    <citation type="submission" date="2019-03" db="EMBL/GenBank/DDBJ databases">
        <title>Long read genome sequence of the mycoparasitic Pythium oligandrum ATCC 38472 isolated from sugarbeet rhizosphere.</title>
        <authorList>
            <person name="Gaulin E."/>
        </authorList>
    </citation>
    <scope>NUCLEOTIDE SEQUENCE</scope>
    <source>
        <strain evidence="7">ATCC 38472_TT</strain>
    </source>
</reference>
<feature type="domain" description="EF-hand" evidence="6">
    <location>
        <begin position="100"/>
        <end position="135"/>
    </location>
</feature>
<dbReference type="SUPFAM" id="SSF50978">
    <property type="entry name" value="WD40 repeat-like"/>
    <property type="match status" value="5"/>
</dbReference>
<keyword evidence="1 4" id="KW-0853">WD repeat</keyword>
<dbReference type="InterPro" id="IPR019775">
    <property type="entry name" value="WD40_repeat_CS"/>
</dbReference>
<dbReference type="SMART" id="SM00320">
    <property type="entry name" value="WD40"/>
    <property type="match status" value="21"/>
</dbReference>
<feature type="domain" description="EF-hand" evidence="6">
    <location>
        <begin position="72"/>
        <end position="99"/>
    </location>
</feature>
<evidence type="ECO:0000256" key="1">
    <source>
        <dbReference type="ARBA" id="ARBA00022574"/>
    </source>
</evidence>
<dbReference type="Proteomes" id="UP000794436">
    <property type="component" value="Unassembled WGS sequence"/>
</dbReference>
<keyword evidence="2" id="KW-0677">Repeat</keyword>
<feature type="region of interest" description="Disordered" evidence="5">
    <location>
        <begin position="941"/>
        <end position="977"/>
    </location>
</feature>
<dbReference type="InterPro" id="IPR002048">
    <property type="entry name" value="EF_hand_dom"/>
</dbReference>
<dbReference type="InterPro" id="IPR036322">
    <property type="entry name" value="WD40_repeat_dom_sf"/>
</dbReference>
<feature type="repeat" description="WD" evidence="4">
    <location>
        <begin position="1489"/>
        <end position="1530"/>
    </location>
</feature>
<dbReference type="PROSITE" id="PS50222">
    <property type="entry name" value="EF_HAND_2"/>
    <property type="match status" value="2"/>
</dbReference>
<evidence type="ECO:0000313" key="7">
    <source>
        <dbReference type="EMBL" id="TMW58376.1"/>
    </source>
</evidence>
<evidence type="ECO:0000256" key="2">
    <source>
        <dbReference type="ARBA" id="ARBA00022737"/>
    </source>
</evidence>
<dbReference type="Gene3D" id="1.10.238.10">
    <property type="entry name" value="EF-hand"/>
    <property type="match status" value="1"/>
</dbReference>
<dbReference type="SUPFAM" id="SSF101908">
    <property type="entry name" value="Putative isomerase YbhE"/>
    <property type="match status" value="1"/>
</dbReference>
<dbReference type="PANTHER" id="PTHR13720">
    <property type="entry name" value="WD-40 REPEAT PROTEIN"/>
    <property type="match status" value="1"/>
</dbReference>
<dbReference type="InterPro" id="IPR050630">
    <property type="entry name" value="WD_repeat_EMAP"/>
</dbReference>
<dbReference type="PANTHER" id="PTHR13720:SF33">
    <property type="entry name" value="HELP DOMAIN-CONTAINING PROTEIN"/>
    <property type="match status" value="1"/>
</dbReference>
<feature type="compositionally biased region" description="Basic and acidic residues" evidence="5">
    <location>
        <begin position="956"/>
        <end position="973"/>
    </location>
</feature>
<feature type="region of interest" description="Disordered" evidence="5">
    <location>
        <begin position="1106"/>
        <end position="1126"/>
    </location>
</feature>
<dbReference type="Pfam" id="PF23409">
    <property type="entry name" value="Beta-prop_EML"/>
    <property type="match status" value="3"/>
</dbReference>
<dbReference type="InterPro" id="IPR015943">
    <property type="entry name" value="WD40/YVTN_repeat-like_dom_sf"/>
</dbReference>
<dbReference type="InterPro" id="IPR011992">
    <property type="entry name" value="EF-hand-dom_pair"/>
</dbReference>
<accession>A0A8K1C8I5</accession>